<protein>
    <submittedName>
        <fullName evidence="2">F-box protein PP2-B11</fullName>
    </submittedName>
</protein>
<sequence length="210" mass="23935">MSDLSSYGAAILGAIAGLFITSFVGDISSRIMSRLIDTLLNYFRSNRGSRMFIARSLYINHSNNRENWKWVRQRDLRFPEVAELSKDRSLDIKARIKLNELAPETNYSAHLIFKTTASPRHLDTYQEASVSLGTLQWKKVVCIKPRVTRSRNKSIGLPIERPDGWMELQLGQFYCDDSTGDREVEVCLMENNQDSEKSGFIVAGVEVRPI</sequence>
<comment type="caution">
    <text evidence="2">The sequence shown here is derived from an EMBL/GenBank/DDBJ whole genome shotgun (WGS) entry which is preliminary data.</text>
</comment>
<evidence type="ECO:0000256" key="1">
    <source>
        <dbReference type="SAM" id="Phobius"/>
    </source>
</evidence>
<reference evidence="2" key="1">
    <citation type="submission" date="2022-08" db="EMBL/GenBank/DDBJ databases">
        <authorList>
            <person name="Marques A."/>
        </authorList>
    </citation>
    <scope>NUCLEOTIDE SEQUENCE</scope>
    <source>
        <strain evidence="2">RhyPub2mFocal</strain>
        <tissue evidence="2">Leaves</tissue>
    </source>
</reference>
<dbReference type="EMBL" id="JAMFTS010000001">
    <property type="protein sequence ID" value="KAJ4808310.1"/>
    <property type="molecule type" value="Genomic_DNA"/>
</dbReference>
<dbReference type="InterPro" id="IPR025886">
    <property type="entry name" value="PP2-like"/>
</dbReference>
<accession>A0AAV8GRQ2</accession>
<name>A0AAV8GRQ2_9POAL</name>
<evidence type="ECO:0000313" key="2">
    <source>
        <dbReference type="EMBL" id="KAJ4808310.1"/>
    </source>
</evidence>
<feature type="transmembrane region" description="Helical" evidence="1">
    <location>
        <begin position="6"/>
        <end position="25"/>
    </location>
</feature>
<organism evidence="2 3">
    <name type="scientific">Rhynchospora pubera</name>
    <dbReference type="NCBI Taxonomy" id="906938"/>
    <lineage>
        <taxon>Eukaryota</taxon>
        <taxon>Viridiplantae</taxon>
        <taxon>Streptophyta</taxon>
        <taxon>Embryophyta</taxon>
        <taxon>Tracheophyta</taxon>
        <taxon>Spermatophyta</taxon>
        <taxon>Magnoliopsida</taxon>
        <taxon>Liliopsida</taxon>
        <taxon>Poales</taxon>
        <taxon>Cyperaceae</taxon>
        <taxon>Cyperoideae</taxon>
        <taxon>Rhynchosporeae</taxon>
        <taxon>Rhynchospora</taxon>
    </lineage>
</organism>
<proteinExistence type="predicted"/>
<evidence type="ECO:0000313" key="3">
    <source>
        <dbReference type="Proteomes" id="UP001140206"/>
    </source>
</evidence>
<keyword evidence="1" id="KW-0472">Membrane</keyword>
<keyword evidence="1" id="KW-0812">Transmembrane</keyword>
<dbReference type="PANTHER" id="PTHR32278">
    <property type="entry name" value="F-BOX DOMAIN-CONTAINING PROTEIN"/>
    <property type="match status" value="1"/>
</dbReference>
<dbReference type="Proteomes" id="UP001140206">
    <property type="component" value="Chromosome 1"/>
</dbReference>
<keyword evidence="1" id="KW-1133">Transmembrane helix</keyword>
<dbReference type="Pfam" id="PF14299">
    <property type="entry name" value="PP2"/>
    <property type="match status" value="1"/>
</dbReference>
<gene>
    <name evidence="2" type="ORF">LUZ62_020876</name>
</gene>
<keyword evidence="3" id="KW-1185">Reference proteome</keyword>
<dbReference type="AlphaFoldDB" id="A0AAV8GRQ2"/>
<dbReference type="PANTHER" id="PTHR32278:SF111">
    <property type="entry name" value="F-BOX PROTEIN PP2-B12-RELATED"/>
    <property type="match status" value="1"/>
</dbReference>